<reference evidence="2" key="2">
    <citation type="submission" date="2020-02" db="EMBL/GenBank/DDBJ databases">
        <authorList>
            <person name="Gilchrist C.L.M."/>
            <person name="Chooi Y.-H."/>
        </authorList>
    </citation>
    <scope>NUCLEOTIDE SEQUENCE</scope>
    <source>
        <strain evidence="2">MST-FP2251</strain>
    </source>
</reference>
<evidence type="ECO:0000313" key="2">
    <source>
        <dbReference type="EMBL" id="KAF9890670.1"/>
    </source>
</evidence>
<accession>A0AAD4CQ60</accession>
<keyword evidence="3" id="KW-1185">Reference proteome</keyword>
<proteinExistence type="predicted"/>
<dbReference type="EMBL" id="VCAU01000024">
    <property type="protein sequence ID" value="KAF9890670.1"/>
    <property type="molecule type" value="Genomic_DNA"/>
</dbReference>
<dbReference type="Proteomes" id="UP001194746">
    <property type="component" value="Unassembled WGS sequence"/>
</dbReference>
<evidence type="ECO:0000313" key="3">
    <source>
        <dbReference type="Proteomes" id="UP001194746"/>
    </source>
</evidence>
<organism evidence="2 3">
    <name type="scientific">Aspergillus nanangensis</name>
    <dbReference type="NCBI Taxonomy" id="2582783"/>
    <lineage>
        <taxon>Eukaryota</taxon>
        <taxon>Fungi</taxon>
        <taxon>Dikarya</taxon>
        <taxon>Ascomycota</taxon>
        <taxon>Pezizomycotina</taxon>
        <taxon>Eurotiomycetes</taxon>
        <taxon>Eurotiomycetidae</taxon>
        <taxon>Eurotiales</taxon>
        <taxon>Aspergillaceae</taxon>
        <taxon>Aspergillus</taxon>
        <taxon>Aspergillus subgen. Circumdati</taxon>
    </lineage>
</organism>
<feature type="compositionally biased region" description="Basic and acidic residues" evidence="1">
    <location>
        <begin position="72"/>
        <end position="81"/>
    </location>
</feature>
<gene>
    <name evidence="2" type="primary">MSC2_1</name>
    <name evidence="2" type="ORF">FE257_005536</name>
</gene>
<feature type="compositionally biased region" description="Basic residues" evidence="1">
    <location>
        <begin position="196"/>
        <end position="209"/>
    </location>
</feature>
<comment type="caution">
    <text evidence="2">The sequence shown here is derived from an EMBL/GenBank/DDBJ whole genome shotgun (WGS) entry which is preliminary data.</text>
</comment>
<feature type="compositionally biased region" description="Basic residues" evidence="1">
    <location>
        <begin position="60"/>
        <end position="71"/>
    </location>
</feature>
<feature type="region of interest" description="Disordered" evidence="1">
    <location>
        <begin position="42"/>
        <end position="209"/>
    </location>
</feature>
<evidence type="ECO:0000256" key="1">
    <source>
        <dbReference type="SAM" id="MobiDB-lite"/>
    </source>
</evidence>
<dbReference type="AlphaFoldDB" id="A0AAD4CQ60"/>
<feature type="compositionally biased region" description="Basic residues" evidence="1">
    <location>
        <begin position="110"/>
        <end position="124"/>
    </location>
</feature>
<name>A0AAD4CQ60_ASPNN</name>
<feature type="compositionally biased region" description="Basic residues" evidence="1">
    <location>
        <begin position="144"/>
        <end position="168"/>
    </location>
</feature>
<protein>
    <submittedName>
        <fullName evidence="2">Zinc transporter msc2</fullName>
    </submittedName>
</protein>
<feature type="compositionally biased region" description="Basic and acidic residues" evidence="1">
    <location>
        <begin position="125"/>
        <end position="143"/>
    </location>
</feature>
<reference evidence="2" key="1">
    <citation type="journal article" date="2019" name="Beilstein J. Org. Chem.">
        <title>Nanangenines: drimane sesquiterpenoids as the dominant metabolite cohort of a novel Australian fungus, Aspergillus nanangensis.</title>
        <authorList>
            <person name="Lacey H.J."/>
            <person name="Gilchrist C.L.M."/>
            <person name="Crombie A."/>
            <person name="Kalaitzis J.A."/>
            <person name="Vuong D."/>
            <person name="Rutledge P.J."/>
            <person name="Turner P."/>
            <person name="Pitt J.I."/>
            <person name="Lacey E."/>
            <person name="Chooi Y.H."/>
            <person name="Piggott A.M."/>
        </authorList>
    </citation>
    <scope>NUCLEOTIDE SEQUENCE</scope>
    <source>
        <strain evidence="2">MST-FP2251</strain>
    </source>
</reference>
<sequence length="209" mass="23946">MCVLRKDPPSLPYSWYWQGKSLHIGEKRVECIRRVCTGSQASPARQNECSSKSHRVEGKQHHHHHHQHSHKVSYEAHKPKETNTTNKNEGPKCSHKHPDKGCQRNGAVNAKHHQHRSSSTHQCKHYSETKERREVKFREEKYKDGHHHSGHSHSHSHSHSHTHGHGHAHGPCVHSSGKDTRQCSVKHQGHAGDHSGRHHRGSCCPHHKH</sequence>